<dbReference type="Pfam" id="PF00082">
    <property type="entry name" value="Peptidase_S8"/>
    <property type="match status" value="1"/>
</dbReference>
<keyword evidence="8" id="KW-1185">Reference proteome</keyword>
<feature type="active site" description="Charge relay system" evidence="5">
    <location>
        <position position="111"/>
    </location>
</feature>
<proteinExistence type="inferred from homology"/>
<dbReference type="InterPro" id="IPR051048">
    <property type="entry name" value="Peptidase_S8/S53_subtilisin"/>
</dbReference>
<dbReference type="PROSITE" id="PS00138">
    <property type="entry name" value="SUBTILASE_SER"/>
    <property type="match status" value="1"/>
</dbReference>
<dbReference type="AlphaFoldDB" id="A0A7V8NUY5"/>
<dbReference type="InterPro" id="IPR015500">
    <property type="entry name" value="Peptidase_S8_subtilisin-rel"/>
</dbReference>
<name>A0A7V8NUY5_9BACT</name>
<gene>
    <name evidence="7" type="ORF">HRJ53_23815</name>
</gene>
<keyword evidence="3 5" id="KW-0378">Hydrolase</keyword>
<evidence type="ECO:0000256" key="5">
    <source>
        <dbReference type="PROSITE-ProRule" id="PRU01240"/>
    </source>
</evidence>
<evidence type="ECO:0000313" key="7">
    <source>
        <dbReference type="EMBL" id="MBA0088025.1"/>
    </source>
</evidence>
<evidence type="ECO:0000256" key="4">
    <source>
        <dbReference type="ARBA" id="ARBA00022825"/>
    </source>
</evidence>
<dbReference type="PROSITE" id="PS51892">
    <property type="entry name" value="SUBTILASE"/>
    <property type="match status" value="1"/>
</dbReference>
<keyword evidence="4 5" id="KW-0720">Serine protease</keyword>
<dbReference type="PANTHER" id="PTHR43399">
    <property type="entry name" value="SUBTILISIN-RELATED"/>
    <property type="match status" value="1"/>
</dbReference>
<organism evidence="7 8">
    <name type="scientific">Candidatus Acidiferrum panamense</name>
    <dbReference type="NCBI Taxonomy" id="2741543"/>
    <lineage>
        <taxon>Bacteria</taxon>
        <taxon>Pseudomonadati</taxon>
        <taxon>Acidobacteriota</taxon>
        <taxon>Terriglobia</taxon>
        <taxon>Candidatus Acidiferrales</taxon>
        <taxon>Candidatus Acidiferrum</taxon>
    </lineage>
</organism>
<dbReference type="Gene3D" id="3.40.50.200">
    <property type="entry name" value="Peptidase S8/S53 domain"/>
    <property type="match status" value="1"/>
</dbReference>
<dbReference type="GO" id="GO:0004252">
    <property type="term" value="F:serine-type endopeptidase activity"/>
    <property type="evidence" value="ECO:0007669"/>
    <property type="project" value="UniProtKB-UniRule"/>
</dbReference>
<dbReference type="PRINTS" id="PR00723">
    <property type="entry name" value="SUBTILISIN"/>
</dbReference>
<dbReference type="InterPro" id="IPR023828">
    <property type="entry name" value="Peptidase_S8_Ser-AS"/>
</dbReference>
<evidence type="ECO:0000256" key="1">
    <source>
        <dbReference type="ARBA" id="ARBA00011073"/>
    </source>
</evidence>
<evidence type="ECO:0000259" key="6">
    <source>
        <dbReference type="Pfam" id="PF00082"/>
    </source>
</evidence>
<evidence type="ECO:0000313" key="8">
    <source>
        <dbReference type="Proteomes" id="UP000567293"/>
    </source>
</evidence>
<dbReference type="InterPro" id="IPR000209">
    <property type="entry name" value="Peptidase_S8/S53_dom"/>
</dbReference>
<keyword evidence="2 5" id="KW-0645">Protease</keyword>
<protein>
    <submittedName>
        <fullName evidence="7">S8 family serine peptidase</fullName>
    </submittedName>
</protein>
<dbReference type="EMBL" id="JACDQQ010002298">
    <property type="protein sequence ID" value="MBA0088025.1"/>
    <property type="molecule type" value="Genomic_DNA"/>
</dbReference>
<dbReference type="InterPro" id="IPR036852">
    <property type="entry name" value="Peptidase_S8/S53_dom_sf"/>
</dbReference>
<dbReference type="Proteomes" id="UP000567293">
    <property type="component" value="Unassembled WGS sequence"/>
</dbReference>
<dbReference type="GO" id="GO:0006508">
    <property type="term" value="P:proteolysis"/>
    <property type="evidence" value="ECO:0007669"/>
    <property type="project" value="UniProtKB-KW"/>
</dbReference>
<dbReference type="SUPFAM" id="SSF52743">
    <property type="entry name" value="Subtilisin-like"/>
    <property type="match status" value="1"/>
</dbReference>
<feature type="active site" description="Charge relay system" evidence="5">
    <location>
        <position position="340"/>
    </location>
</feature>
<reference evidence="7" key="1">
    <citation type="submission" date="2020-06" db="EMBL/GenBank/DDBJ databases">
        <title>Legume-microbial interactions unlock mineral nutrients during tropical forest succession.</title>
        <authorList>
            <person name="Epihov D.Z."/>
        </authorList>
    </citation>
    <scope>NUCLEOTIDE SEQUENCE [LARGE SCALE GENOMIC DNA]</scope>
    <source>
        <strain evidence="7">Pan2503</strain>
    </source>
</reference>
<evidence type="ECO:0000256" key="2">
    <source>
        <dbReference type="ARBA" id="ARBA00022670"/>
    </source>
</evidence>
<dbReference type="PANTHER" id="PTHR43399:SF4">
    <property type="entry name" value="CELL WALL-ASSOCIATED PROTEASE"/>
    <property type="match status" value="1"/>
</dbReference>
<accession>A0A7V8NUY5</accession>
<comment type="similarity">
    <text evidence="1 5">Belongs to the peptidase S8 family.</text>
</comment>
<dbReference type="Gene3D" id="2.60.40.1080">
    <property type="match status" value="1"/>
</dbReference>
<comment type="caution">
    <text evidence="7">The sequence shown here is derived from an EMBL/GenBank/DDBJ whole genome shotgun (WGS) entry which is preliminary data.</text>
</comment>
<feature type="active site" description="Charge relay system" evidence="5">
    <location>
        <position position="189"/>
    </location>
</feature>
<feature type="domain" description="Peptidase S8/S53" evidence="6">
    <location>
        <begin position="107"/>
        <end position="373"/>
    </location>
</feature>
<sequence length="680" mass="68171">MVGTLDGSLGQLFLVTTPLPLANLLGLLNGVAGFVDAEVDQVLSLVGGLNVVPTPLDPTLMSDRTPMVYPAGSTTTAWNSYVNQPAAGVVEVQTAQSDFHVTGTGIVGDIDTGVDPNHSVLKGVLLPGYDFTRNQPGASEMNDLPSGFPTPSCTTTCSGPAQVNQSTAAVLDQSTAAVLDTQQYAAFGHGTMVMGIIHLVAPTAELLPLKSFKSDGTGNLSDILRAIYYAVQEGKANVINMSFDLKTSSTELKNALDYANQLGLTCVASAGNDGAQEIVYPAALQTDVMGVASVGSTTATDGTRSSFSNYGNSVVWVAAPGEQIVTTYPFSAYAAGWGTSFSAPFVSGGGALLHALRSAITESESATATANAAPLTPTGMGHGRLDLVPALQSLAGGGGGNPDYTVSVSPLSQTIAAGQTATFTLSTAPANGFNQTVTWSCMGAPAGATCSVSPSMLTLDGTHTATATVTLTTTARSMVSLPNLPRASPLRLPSYAWALRLACVVVLAALLGFCGQKWSSELRLRPAKTAAVVALSLCACSCGGGSGGGGPGPPALYSITLNPSTVTGGATATGEVTLNQLAPNGGASISLSSNSAAATVPASVTVTAGEASATFTVGTGSVATSTPVTITGSYGGVTKTSTLTVMPVSSGGTPAGTYSLTLTGTSGNLSHSTTVQLIVN</sequence>
<evidence type="ECO:0000256" key="3">
    <source>
        <dbReference type="ARBA" id="ARBA00022801"/>
    </source>
</evidence>